<keyword evidence="5" id="KW-1185">Reference proteome</keyword>
<dbReference type="Proteomes" id="UP000294614">
    <property type="component" value="Unassembled WGS sequence"/>
</dbReference>
<dbReference type="SUPFAM" id="SSF110997">
    <property type="entry name" value="Sporulation related repeat"/>
    <property type="match status" value="1"/>
</dbReference>
<sequence length="307" mass="32578">MSEKEKPTEQTPEKGKKSFGNTIVLFIVFFIIFTALVTGVAFFADKLKRSGKDAKTTEEVKPEDMTNPDSAETRSFTVDGKDNVVKQEGEKPAETAMPAEPAAKPEPVLTSPPVVAAKPEEHKPAEPAAKPEPVKPAAPAPAAVAPKAEAPKAEAPKAAEPAKPAPKAEPAKPVAPKAAAPAPTPKAEPAKPVVKAEPVKPAVKAEAPKAEAKPVAKPVAPKATAVVNKPGEFYVQLASFKSLDLAKEEFHRMSPKVNDLQLVQVDLGDKGTWYRLRCGTPLPYDKALARADEIAAKTGYKPDIMKK</sequence>
<name>A0A4R1K8W7_9BACT</name>
<dbReference type="AlphaFoldDB" id="A0A4R1K8W7"/>
<dbReference type="RefSeq" id="WP_132873149.1">
    <property type="nucleotide sequence ID" value="NZ_SMGG01000004.1"/>
</dbReference>
<proteinExistence type="predicted"/>
<dbReference type="InterPro" id="IPR036680">
    <property type="entry name" value="SPOR-like_sf"/>
</dbReference>
<feature type="compositionally biased region" description="Polar residues" evidence="1">
    <location>
        <begin position="67"/>
        <end position="76"/>
    </location>
</feature>
<dbReference type="PROSITE" id="PS51724">
    <property type="entry name" value="SPOR"/>
    <property type="match status" value="1"/>
</dbReference>
<gene>
    <name evidence="4" type="ORF">C8D98_1321</name>
</gene>
<feature type="region of interest" description="Disordered" evidence="1">
    <location>
        <begin position="48"/>
        <end position="196"/>
    </location>
</feature>
<feature type="compositionally biased region" description="Low complexity" evidence="1">
    <location>
        <begin position="171"/>
        <end position="196"/>
    </location>
</feature>
<feature type="transmembrane region" description="Helical" evidence="2">
    <location>
        <begin position="23"/>
        <end position="44"/>
    </location>
</feature>
<evidence type="ECO:0000259" key="3">
    <source>
        <dbReference type="PROSITE" id="PS51724"/>
    </source>
</evidence>
<dbReference type="GO" id="GO:0042834">
    <property type="term" value="F:peptidoglycan binding"/>
    <property type="evidence" value="ECO:0007669"/>
    <property type="project" value="InterPro"/>
</dbReference>
<keyword evidence="2" id="KW-1133">Transmembrane helix</keyword>
<evidence type="ECO:0000256" key="1">
    <source>
        <dbReference type="SAM" id="MobiDB-lite"/>
    </source>
</evidence>
<dbReference type="Pfam" id="PF05036">
    <property type="entry name" value="SPOR"/>
    <property type="match status" value="1"/>
</dbReference>
<feature type="compositionally biased region" description="Basic and acidic residues" evidence="1">
    <location>
        <begin position="48"/>
        <end position="64"/>
    </location>
</feature>
<feature type="compositionally biased region" description="Low complexity" evidence="1">
    <location>
        <begin position="94"/>
        <end position="107"/>
    </location>
</feature>
<organism evidence="4 5">
    <name type="scientific">Seleniivibrio woodruffii</name>
    <dbReference type="NCBI Taxonomy" id="1078050"/>
    <lineage>
        <taxon>Bacteria</taxon>
        <taxon>Pseudomonadati</taxon>
        <taxon>Deferribacterota</taxon>
        <taxon>Deferribacteres</taxon>
        <taxon>Deferribacterales</taxon>
        <taxon>Geovibrionaceae</taxon>
        <taxon>Seleniivibrio</taxon>
    </lineage>
</organism>
<comment type="caution">
    <text evidence="4">The sequence shown here is derived from an EMBL/GenBank/DDBJ whole genome shotgun (WGS) entry which is preliminary data.</text>
</comment>
<evidence type="ECO:0000313" key="4">
    <source>
        <dbReference type="EMBL" id="TCK60447.1"/>
    </source>
</evidence>
<keyword evidence="2" id="KW-0472">Membrane</keyword>
<dbReference type="EMBL" id="SMGG01000004">
    <property type="protein sequence ID" value="TCK60447.1"/>
    <property type="molecule type" value="Genomic_DNA"/>
</dbReference>
<keyword evidence="2" id="KW-0812">Transmembrane</keyword>
<reference evidence="4 5" key="1">
    <citation type="submission" date="2019-03" db="EMBL/GenBank/DDBJ databases">
        <title>Genomic Encyclopedia of Type Strains, Phase IV (KMG-IV): sequencing the most valuable type-strain genomes for metagenomic binning, comparative biology and taxonomic classification.</title>
        <authorList>
            <person name="Goeker M."/>
        </authorList>
    </citation>
    <scope>NUCLEOTIDE SEQUENCE [LARGE SCALE GENOMIC DNA]</scope>
    <source>
        <strain evidence="4 5">DSM 24984</strain>
    </source>
</reference>
<dbReference type="InterPro" id="IPR007730">
    <property type="entry name" value="SPOR-like_dom"/>
</dbReference>
<feature type="compositionally biased region" description="Basic and acidic residues" evidence="1">
    <location>
        <begin position="79"/>
        <end position="93"/>
    </location>
</feature>
<evidence type="ECO:0000313" key="5">
    <source>
        <dbReference type="Proteomes" id="UP000294614"/>
    </source>
</evidence>
<dbReference type="OrthoDB" id="9815905at2"/>
<evidence type="ECO:0000256" key="2">
    <source>
        <dbReference type="SAM" id="Phobius"/>
    </source>
</evidence>
<protein>
    <submittedName>
        <fullName evidence="4">Sporulation related protein</fullName>
    </submittedName>
</protein>
<accession>A0A4R1K8W7</accession>
<feature type="domain" description="SPOR" evidence="3">
    <location>
        <begin position="227"/>
        <end position="307"/>
    </location>
</feature>